<dbReference type="GO" id="GO:0005524">
    <property type="term" value="F:ATP binding"/>
    <property type="evidence" value="ECO:0007669"/>
    <property type="project" value="InterPro"/>
</dbReference>
<keyword evidence="4" id="KW-1185">Reference proteome</keyword>
<sequence>DNPLEEPIHIINMAIRLSQSDFEGIATTPSTSHSGARRLRGGRGVPAPRAGPAFQLEINRLRNFELETLDVPNPDRCTCTWPRPSRCQRLPRHHDYRFFARCIIRHGRPGLRLSIELAFGTNPDAQRTDCNHIFINFVPTLTLTDMKQLEDTVLRMVYRYGDRFWKLRILQAEIKLCVRESPTGRGSPIRIVLSNESGSTNEVTDSKTGQTIFSAHESASSPGLCRNMSLNTPYQTKDHMQVKRSLANNFGTTYVYDFPDLFMQVSKSHSTSAANRLDVGGPVAAAGAAAVRELVLSTDGQLVEQNRPRGSNDIGMVAWEMRAKTTPQYPDGRRFIVIANDITHLVGSFGVKEDQLYHRPLSGAARCGAADVAPGLLAQQRGSIGLSEEVRRSFRVAWEDPADPHSGVKYRMSIANLSQVPVPHSGDYKRLSPYVACQLVEEARRESLPTLRHLRKRDGLGVENLRGSGLIAGETVTMSLVTCRSIGIGAYVVRLGQRVVQRENSHIILTGAQALNKLLLGVHSSDQLGGPQIMGHQRRQSPGGSRATGWSSATCSSGFSYIPATKDSPLPVYLAQPARPHRAAGGFDPSPTPYDPRLMLRAFFDAGSFNEILEHWGATVVCGRRLGGIPCGAVAGFSGGMKDMHDQWTPLCKYPSPVMVYIPPQAELRGGGLGCDRPMYADADAAAGCWSPRAPSRFATGSGELVKTIQRLDDRCAALLKAVSTGGDAEAARSAERALLARQKELLPAYTQVCAALRRRCTTRLAGCWRRSAHSASSGANRTVARRLPVLAGAGCSWTRRTGSAASAHYDSDNAAVADWLSEQLAEFESGQSSGSLAGHITQCRRDHALAQMQSLLSSNPSVAMDAVVHALGTMAPEERARVETYLGSLSGRGGSRAGAADA</sequence>
<feature type="domain" description="Acetyl-CoA carboxylase central" evidence="3">
    <location>
        <begin position="53"/>
        <end position="217"/>
    </location>
</feature>
<dbReference type="SUPFAM" id="SSF52096">
    <property type="entry name" value="ClpP/crotonase"/>
    <property type="match status" value="2"/>
</dbReference>
<reference evidence="5" key="1">
    <citation type="submission" date="2016-11" db="UniProtKB">
        <authorList>
            <consortium name="WormBaseParasite"/>
        </authorList>
    </citation>
    <scope>IDENTIFICATION</scope>
</reference>
<evidence type="ECO:0000256" key="1">
    <source>
        <dbReference type="SAM" id="MobiDB-lite"/>
    </source>
</evidence>
<evidence type="ECO:0000313" key="5">
    <source>
        <dbReference type="WBParaSite" id="maker-unitig_44990-snap-gene-0.2-mRNA-1"/>
    </source>
</evidence>
<evidence type="ECO:0000259" key="3">
    <source>
        <dbReference type="Pfam" id="PF08326"/>
    </source>
</evidence>
<dbReference type="InterPro" id="IPR013537">
    <property type="entry name" value="AcCoA_COase_cen"/>
</dbReference>
<evidence type="ECO:0000313" key="4">
    <source>
        <dbReference type="Proteomes" id="UP000095280"/>
    </source>
</evidence>
<protein>
    <submittedName>
        <fullName evidence="5">PAZ domain-containing protein</fullName>
    </submittedName>
</protein>
<dbReference type="Gene3D" id="3.90.226.10">
    <property type="entry name" value="2-enoyl-CoA Hydratase, Chain A, domain 1"/>
    <property type="match status" value="3"/>
</dbReference>
<feature type="region of interest" description="Disordered" evidence="1">
    <location>
        <begin position="532"/>
        <end position="551"/>
    </location>
</feature>
<feature type="compositionally biased region" description="Polar residues" evidence="1">
    <location>
        <begin position="540"/>
        <end position="551"/>
    </location>
</feature>
<dbReference type="WBParaSite" id="maker-unitig_44990-snap-gene-0.2-mRNA-1">
    <property type="protein sequence ID" value="maker-unitig_44990-snap-gene-0.2-mRNA-1"/>
    <property type="gene ID" value="maker-unitig_44990-snap-gene-0.2"/>
</dbReference>
<evidence type="ECO:0000259" key="2">
    <source>
        <dbReference type="Pfam" id="PF01039"/>
    </source>
</evidence>
<dbReference type="Pfam" id="PF01039">
    <property type="entry name" value="Carboxyl_trans"/>
    <property type="match status" value="1"/>
</dbReference>
<organism evidence="4 5">
    <name type="scientific">Macrostomum lignano</name>
    <dbReference type="NCBI Taxonomy" id="282301"/>
    <lineage>
        <taxon>Eukaryota</taxon>
        <taxon>Metazoa</taxon>
        <taxon>Spiralia</taxon>
        <taxon>Lophotrochozoa</taxon>
        <taxon>Platyhelminthes</taxon>
        <taxon>Rhabditophora</taxon>
        <taxon>Macrostomorpha</taxon>
        <taxon>Macrostomida</taxon>
        <taxon>Macrostomidae</taxon>
        <taxon>Macrostomum</taxon>
    </lineage>
</organism>
<dbReference type="Proteomes" id="UP000095280">
    <property type="component" value="Unplaced"/>
</dbReference>
<dbReference type="InterPro" id="IPR049076">
    <property type="entry name" value="ACCA"/>
</dbReference>
<dbReference type="PANTHER" id="PTHR45728">
    <property type="entry name" value="ACETYL-COA CARBOXYLASE, ISOFORM A"/>
    <property type="match status" value="1"/>
</dbReference>
<dbReference type="GO" id="GO:0003989">
    <property type="term" value="F:acetyl-CoA carboxylase activity"/>
    <property type="evidence" value="ECO:0007669"/>
    <property type="project" value="InterPro"/>
</dbReference>
<dbReference type="PANTHER" id="PTHR45728:SF3">
    <property type="entry name" value="ACETYL-COA CARBOXYLASE"/>
    <property type="match status" value="1"/>
</dbReference>
<dbReference type="Gene3D" id="2.40.460.10">
    <property type="entry name" value="Biotin dependent carboxylase carboxyltransferase"/>
    <property type="match status" value="1"/>
</dbReference>
<accession>A0A1I8FS22</accession>
<dbReference type="Pfam" id="PF08326">
    <property type="entry name" value="ACC_central"/>
    <property type="match status" value="1"/>
</dbReference>
<proteinExistence type="predicted"/>
<dbReference type="InterPro" id="IPR029045">
    <property type="entry name" value="ClpP/crotonase-like_dom_sf"/>
</dbReference>
<dbReference type="GO" id="GO:0006633">
    <property type="term" value="P:fatty acid biosynthetic process"/>
    <property type="evidence" value="ECO:0007669"/>
    <property type="project" value="InterPro"/>
</dbReference>
<feature type="domain" description="Acetyl-coenzyme A carboxylase carboxyl transferase subunit beta" evidence="2">
    <location>
        <begin position="327"/>
        <end position="690"/>
    </location>
</feature>
<dbReference type="AlphaFoldDB" id="A0A1I8FS22"/>
<name>A0A1I8FS22_9PLAT</name>
<dbReference type="InterPro" id="IPR034733">
    <property type="entry name" value="AcCoA_carboxyl_beta"/>
</dbReference>